<keyword evidence="5" id="KW-0732">Signal</keyword>
<protein>
    <recommendedName>
        <fullName evidence="8">Cutinase</fullName>
        <ecNumber evidence="8">3.1.1.-</ecNumber>
    </recommendedName>
</protein>
<organism evidence="9 10">
    <name type="scientific">Mycolicibacterium confluentis</name>
    <dbReference type="NCBI Taxonomy" id="28047"/>
    <lineage>
        <taxon>Bacteria</taxon>
        <taxon>Bacillati</taxon>
        <taxon>Actinomycetota</taxon>
        <taxon>Actinomycetes</taxon>
        <taxon>Mycobacteriales</taxon>
        <taxon>Mycobacteriaceae</taxon>
        <taxon>Mycolicibacterium</taxon>
    </lineage>
</organism>
<evidence type="ECO:0000256" key="3">
    <source>
        <dbReference type="ARBA" id="ARBA00022487"/>
    </source>
</evidence>
<comment type="subcellular location">
    <subcellularLocation>
        <location evidence="1 8">Secreted</location>
    </subcellularLocation>
</comment>
<dbReference type="GO" id="GO:0005576">
    <property type="term" value="C:extracellular region"/>
    <property type="evidence" value="ECO:0007669"/>
    <property type="project" value="UniProtKB-SubCell"/>
</dbReference>
<dbReference type="AlphaFoldDB" id="A0A7I7Y3Q7"/>
<keyword evidence="6 8" id="KW-0378">Hydrolase</keyword>
<dbReference type="InterPro" id="IPR029058">
    <property type="entry name" value="AB_hydrolase_fold"/>
</dbReference>
<evidence type="ECO:0000313" key="9">
    <source>
        <dbReference type="EMBL" id="BBZ36278.1"/>
    </source>
</evidence>
<evidence type="ECO:0000256" key="8">
    <source>
        <dbReference type="RuleBase" id="RU361263"/>
    </source>
</evidence>
<keyword evidence="3 8" id="KW-0719">Serine esterase</keyword>
<dbReference type="Pfam" id="PF01083">
    <property type="entry name" value="Cutinase"/>
    <property type="match status" value="1"/>
</dbReference>
<comment type="function">
    <text evidence="8">Catalyzes the hydrolysis of complex carboxylic polyesters found in the cell wall of plants. Degrades cutin, a macromolecule that forms the structure of the plant cuticle.</text>
</comment>
<dbReference type="GO" id="GO:0052689">
    <property type="term" value="F:carboxylic ester hydrolase activity"/>
    <property type="evidence" value="ECO:0007669"/>
    <property type="project" value="UniProtKB-KW"/>
</dbReference>
<dbReference type="Gene3D" id="3.40.50.1820">
    <property type="entry name" value="alpha/beta hydrolase"/>
    <property type="match status" value="1"/>
</dbReference>
<reference evidence="9" key="2">
    <citation type="submission" date="2020-02" db="EMBL/GenBank/DDBJ databases">
        <authorList>
            <person name="Matsumoto Y."/>
            <person name="Motooka D."/>
            <person name="Nakamura S."/>
        </authorList>
    </citation>
    <scope>NUCLEOTIDE SEQUENCE</scope>
    <source>
        <strain evidence="9">JCM 13671</strain>
    </source>
</reference>
<keyword evidence="7" id="KW-1015">Disulfide bond</keyword>
<name>A0A7I7Y3Q7_9MYCO</name>
<evidence type="ECO:0000256" key="2">
    <source>
        <dbReference type="ARBA" id="ARBA00007534"/>
    </source>
</evidence>
<evidence type="ECO:0000256" key="4">
    <source>
        <dbReference type="ARBA" id="ARBA00022525"/>
    </source>
</evidence>
<dbReference type="InterPro" id="IPR043580">
    <property type="entry name" value="CUTINASE_1"/>
</dbReference>
<dbReference type="SMART" id="SM01110">
    <property type="entry name" value="Cutinase"/>
    <property type="match status" value="1"/>
</dbReference>
<proteinExistence type="inferred from homology"/>
<evidence type="ECO:0000256" key="7">
    <source>
        <dbReference type="ARBA" id="ARBA00023157"/>
    </source>
</evidence>
<dbReference type="PROSITE" id="PS00155">
    <property type="entry name" value="CUTINASE_1"/>
    <property type="match status" value="1"/>
</dbReference>
<reference evidence="9" key="1">
    <citation type="journal article" date="2019" name="Emerg. Microbes Infect.">
        <title>Comprehensive subspecies identification of 175 nontuberculous mycobacteria species based on 7547 genomic profiles.</title>
        <authorList>
            <person name="Matsumoto Y."/>
            <person name="Kinjo T."/>
            <person name="Motooka D."/>
            <person name="Nabeya D."/>
            <person name="Jung N."/>
            <person name="Uechi K."/>
            <person name="Horii T."/>
            <person name="Iida T."/>
            <person name="Fujita J."/>
            <person name="Nakamura S."/>
        </authorList>
    </citation>
    <scope>NUCLEOTIDE SEQUENCE [LARGE SCALE GENOMIC DNA]</scope>
    <source>
        <strain evidence="9">JCM 13671</strain>
    </source>
</reference>
<keyword evidence="10" id="KW-1185">Reference proteome</keyword>
<dbReference type="EC" id="3.1.1.-" evidence="8"/>
<dbReference type="SUPFAM" id="SSF53474">
    <property type="entry name" value="alpha/beta-Hydrolases"/>
    <property type="match status" value="1"/>
</dbReference>
<dbReference type="PANTHER" id="PTHR33630:SF9">
    <property type="entry name" value="CUTINASE 4"/>
    <property type="match status" value="1"/>
</dbReference>
<comment type="similarity">
    <text evidence="2 8">Belongs to the cutinase family.</text>
</comment>
<evidence type="ECO:0000313" key="10">
    <source>
        <dbReference type="Proteomes" id="UP000466931"/>
    </source>
</evidence>
<dbReference type="EMBL" id="AP022612">
    <property type="protein sequence ID" value="BBZ36278.1"/>
    <property type="molecule type" value="Genomic_DNA"/>
</dbReference>
<sequence length="224" mass="22330">MGAVVIAAGGLLVGAGGPAASAEPCPDAEVVFARGTAEPPGVGGVGQAFVDSVRAQAGGKNVAVYPVNYAASGNFNDRMEIARTVVDGIRDERDRVQFMATTCPDTKLILGGYSQGAALTGFVTSAAVPAGVPAALVPAPLTADLAAHVAAVVLFGQPSGAFLQHYDVPALEIGPLFADKTLSLCAPGDSVCETVPVGGPSLAHALYPMNGMVGQGAAFAVNRI</sequence>
<accession>A0A7I7Y3Q7</accession>
<evidence type="ECO:0000256" key="1">
    <source>
        <dbReference type="ARBA" id="ARBA00004613"/>
    </source>
</evidence>
<gene>
    <name evidence="9" type="ORF">MCNF_48830</name>
</gene>
<evidence type="ECO:0000256" key="6">
    <source>
        <dbReference type="ARBA" id="ARBA00022801"/>
    </source>
</evidence>
<dbReference type="Proteomes" id="UP000466931">
    <property type="component" value="Chromosome"/>
</dbReference>
<dbReference type="InterPro" id="IPR000675">
    <property type="entry name" value="Cutinase/axe"/>
</dbReference>
<evidence type="ECO:0000256" key="5">
    <source>
        <dbReference type="ARBA" id="ARBA00022729"/>
    </source>
</evidence>
<dbReference type="PANTHER" id="PTHR33630">
    <property type="entry name" value="CUTINASE RV1984C-RELATED-RELATED"/>
    <property type="match status" value="1"/>
</dbReference>
<keyword evidence="4 8" id="KW-0964">Secreted</keyword>